<dbReference type="Proteomes" id="UP000541535">
    <property type="component" value="Unassembled WGS sequence"/>
</dbReference>
<evidence type="ECO:0000259" key="9">
    <source>
        <dbReference type="PROSITE" id="PS50110"/>
    </source>
</evidence>
<dbReference type="Pfam" id="PF02518">
    <property type="entry name" value="HATPase_c"/>
    <property type="match status" value="1"/>
</dbReference>
<dbReference type="InterPro" id="IPR000700">
    <property type="entry name" value="PAS-assoc_C"/>
</dbReference>
<dbReference type="EMBL" id="JACHXD010000008">
    <property type="protein sequence ID" value="MBB3119950.1"/>
    <property type="molecule type" value="Genomic_DNA"/>
</dbReference>
<dbReference type="InterPro" id="IPR005467">
    <property type="entry name" value="His_kinase_dom"/>
</dbReference>
<dbReference type="NCBIfam" id="TIGR00229">
    <property type="entry name" value="sensory_box"/>
    <property type="match status" value="3"/>
</dbReference>
<dbReference type="InterPro" id="IPR003661">
    <property type="entry name" value="HisK_dim/P_dom"/>
</dbReference>
<dbReference type="InterPro" id="IPR036097">
    <property type="entry name" value="HisK_dim/P_sf"/>
</dbReference>
<dbReference type="Gene3D" id="3.40.50.2300">
    <property type="match status" value="1"/>
</dbReference>
<feature type="domain" description="PAS" evidence="10">
    <location>
        <begin position="2"/>
        <end position="53"/>
    </location>
</feature>
<dbReference type="GO" id="GO:0009927">
    <property type="term" value="F:histidine phosphotransfer kinase activity"/>
    <property type="evidence" value="ECO:0007669"/>
    <property type="project" value="TreeGrafter"/>
</dbReference>
<proteinExistence type="predicted"/>
<dbReference type="InterPro" id="IPR004358">
    <property type="entry name" value="Sig_transdc_His_kin-like_C"/>
</dbReference>
<feature type="domain" description="PAS" evidence="10">
    <location>
        <begin position="126"/>
        <end position="179"/>
    </location>
</feature>
<dbReference type="SMART" id="SM00091">
    <property type="entry name" value="PAS"/>
    <property type="match status" value="3"/>
</dbReference>
<comment type="catalytic activity">
    <reaction evidence="1">
        <text>ATP + protein L-histidine = ADP + protein N-phospho-L-histidine.</text>
        <dbReference type="EC" id="2.7.13.3"/>
    </reaction>
</comment>
<comment type="caution">
    <text evidence="12">The sequence shown here is derived from an EMBL/GenBank/DDBJ whole genome shotgun (WGS) entry which is preliminary data.</text>
</comment>
<keyword evidence="4 12" id="KW-0808">Transferase</keyword>
<dbReference type="PANTHER" id="PTHR43047:SF72">
    <property type="entry name" value="OSMOSENSING HISTIDINE PROTEIN KINASE SLN1"/>
    <property type="match status" value="1"/>
</dbReference>
<sequence length="764" mass="83618">MAAEVNAQILDEAPGGVIATCSRGMVNYWSRGAEEIYGYPSDEAQGRHLLDLIGMSGQSWQDLLAGFSPAQPQVDIECLRHRKDGSPVFIDASCKAIYDDHTKIERIVFSQKDVTAARTLRDAKLAEGRYRELLESLPDAVVMANASGRVVLVNSQAESLFGYAPGELRGLSIEILLPERFRHGHVMHRANYFVQPRTRTMGAGLELYGVRKNRSEFPVEISLSMMATEEGPLVMSAVRDISDRKKAEQKFRGLLESAPDAMVIVNSRGEIVLVNSQTEQLFGYPRQELLGKKVEVLIPARFATHHPGARDGFFGQPKPRAMGAGVELYGRRRDSSEFPVEISLSPLEMEDEVLVSSAIRDISGRKRIEKALEEQRHELERASKAKDRFLASMSHELRTPLNAILGFGQLLNNESLPVTEAQRRSFSGNIVQAGRHLLNLINETLDLAKIESGAITLSMEAVGLHELLHEARHMVDAMAERRGIRLMLPEASPLTVQADRVRLRQIVLNLLSNAIKYNRQGGAVVVDFGQRDTGRIWLTVQDTGPGLRPEQIAELFQPFNRLGQEGGPEEGTGIGLVLSKRLAELMEGNIAVASMPGAGCAFTVELAAAVPLAADEAEPALAAVPAPQRRPQDKPLLLYVEDNPANLRLVSDILSLHMEVVLLTAGDGAAGVALAREYLPDLILMDMNLPGMSGREAHKVLSEDPATAGIPVLALSANAMRQDIQAALDAGFYRYLTKPIDIGEFTAAVQAGLSWAAEQRSRRA</sequence>
<dbReference type="SUPFAM" id="SSF55874">
    <property type="entry name" value="ATPase domain of HSP90 chaperone/DNA topoisomerase II/histidine kinase"/>
    <property type="match status" value="1"/>
</dbReference>
<dbReference type="SUPFAM" id="SSF55785">
    <property type="entry name" value="PYP-like sensor domain (PAS domain)"/>
    <property type="match status" value="3"/>
</dbReference>
<keyword evidence="7" id="KW-0175">Coiled coil</keyword>
<evidence type="ECO:0000256" key="1">
    <source>
        <dbReference type="ARBA" id="ARBA00000085"/>
    </source>
</evidence>
<dbReference type="SUPFAM" id="SSF52172">
    <property type="entry name" value="CheY-like"/>
    <property type="match status" value="1"/>
</dbReference>
<dbReference type="EC" id="2.7.13.3" evidence="2"/>
<evidence type="ECO:0000313" key="13">
    <source>
        <dbReference type="Proteomes" id="UP000541535"/>
    </source>
</evidence>
<dbReference type="Gene3D" id="1.10.287.130">
    <property type="match status" value="1"/>
</dbReference>
<dbReference type="SMART" id="SM00387">
    <property type="entry name" value="HATPase_c"/>
    <property type="match status" value="1"/>
</dbReference>
<feature type="domain" description="PAC" evidence="11">
    <location>
        <begin position="324"/>
        <end position="374"/>
    </location>
</feature>
<feature type="domain" description="Response regulatory" evidence="9">
    <location>
        <begin position="636"/>
        <end position="753"/>
    </location>
</feature>
<dbReference type="PROSITE" id="PS50112">
    <property type="entry name" value="PAS"/>
    <property type="match status" value="3"/>
</dbReference>
<dbReference type="SMART" id="SM00448">
    <property type="entry name" value="REC"/>
    <property type="match status" value="1"/>
</dbReference>
<dbReference type="GO" id="GO:0005886">
    <property type="term" value="C:plasma membrane"/>
    <property type="evidence" value="ECO:0007669"/>
    <property type="project" value="TreeGrafter"/>
</dbReference>
<dbReference type="GO" id="GO:0000155">
    <property type="term" value="F:phosphorelay sensor kinase activity"/>
    <property type="evidence" value="ECO:0007669"/>
    <property type="project" value="InterPro"/>
</dbReference>
<dbReference type="InterPro" id="IPR035965">
    <property type="entry name" value="PAS-like_dom_sf"/>
</dbReference>
<dbReference type="PANTHER" id="PTHR43047">
    <property type="entry name" value="TWO-COMPONENT HISTIDINE PROTEIN KINASE"/>
    <property type="match status" value="1"/>
</dbReference>
<evidence type="ECO:0000256" key="7">
    <source>
        <dbReference type="SAM" id="Coils"/>
    </source>
</evidence>
<dbReference type="InterPro" id="IPR036890">
    <property type="entry name" value="HATPase_C_sf"/>
</dbReference>
<dbReference type="Pfam" id="PF13426">
    <property type="entry name" value="PAS_9"/>
    <property type="match status" value="3"/>
</dbReference>
<evidence type="ECO:0000256" key="5">
    <source>
        <dbReference type="ARBA" id="ARBA00022777"/>
    </source>
</evidence>
<evidence type="ECO:0000256" key="6">
    <source>
        <dbReference type="PROSITE-ProRule" id="PRU00169"/>
    </source>
</evidence>
<dbReference type="SMART" id="SM00086">
    <property type="entry name" value="PAC"/>
    <property type="match status" value="3"/>
</dbReference>
<feature type="modified residue" description="4-aspartylphosphate" evidence="6">
    <location>
        <position position="686"/>
    </location>
</feature>
<dbReference type="CDD" id="cd00082">
    <property type="entry name" value="HisKA"/>
    <property type="match status" value="1"/>
</dbReference>
<dbReference type="SMART" id="SM00388">
    <property type="entry name" value="HisKA"/>
    <property type="match status" value="1"/>
</dbReference>
<feature type="domain" description="PAS" evidence="10">
    <location>
        <begin position="247"/>
        <end position="299"/>
    </location>
</feature>
<dbReference type="RefSeq" id="WP_183441756.1">
    <property type="nucleotide sequence ID" value="NZ_JACHXD010000008.1"/>
</dbReference>
<feature type="coiled-coil region" evidence="7">
    <location>
        <begin position="365"/>
        <end position="392"/>
    </location>
</feature>
<name>A0A7W5BBU7_9BURK</name>
<evidence type="ECO:0000259" key="10">
    <source>
        <dbReference type="PROSITE" id="PS50112"/>
    </source>
</evidence>
<dbReference type="PRINTS" id="PR00344">
    <property type="entry name" value="BCTRLSENSOR"/>
</dbReference>
<dbReference type="Gene3D" id="3.30.450.20">
    <property type="entry name" value="PAS domain"/>
    <property type="match status" value="3"/>
</dbReference>
<dbReference type="InterPro" id="IPR000014">
    <property type="entry name" value="PAS"/>
</dbReference>
<keyword evidence="13" id="KW-1185">Reference proteome</keyword>
<dbReference type="Pfam" id="PF00072">
    <property type="entry name" value="Response_reg"/>
    <property type="match status" value="1"/>
</dbReference>
<dbReference type="InterPro" id="IPR003594">
    <property type="entry name" value="HATPase_dom"/>
</dbReference>
<dbReference type="PROSITE" id="PS50113">
    <property type="entry name" value="PAC"/>
    <property type="match status" value="2"/>
</dbReference>
<dbReference type="Pfam" id="PF00512">
    <property type="entry name" value="HisKA"/>
    <property type="match status" value="1"/>
</dbReference>
<organism evidence="12 13">
    <name type="scientific">Pseudoduganella violacea</name>
    <dbReference type="NCBI Taxonomy" id="1715466"/>
    <lineage>
        <taxon>Bacteria</taxon>
        <taxon>Pseudomonadati</taxon>
        <taxon>Pseudomonadota</taxon>
        <taxon>Betaproteobacteria</taxon>
        <taxon>Burkholderiales</taxon>
        <taxon>Oxalobacteraceae</taxon>
        <taxon>Telluria group</taxon>
        <taxon>Pseudoduganella</taxon>
    </lineage>
</organism>
<dbReference type="InterPro" id="IPR001610">
    <property type="entry name" value="PAC"/>
</dbReference>
<reference evidence="12 13" key="1">
    <citation type="submission" date="2020-08" db="EMBL/GenBank/DDBJ databases">
        <title>Genomic Encyclopedia of Type Strains, Phase III (KMG-III): the genomes of soil and plant-associated and newly described type strains.</title>
        <authorList>
            <person name="Whitman W."/>
        </authorList>
    </citation>
    <scope>NUCLEOTIDE SEQUENCE [LARGE SCALE GENOMIC DNA]</scope>
    <source>
        <strain evidence="12 13">CECT 8897</strain>
    </source>
</reference>
<accession>A0A7W5BBU7</accession>
<dbReference type="PROSITE" id="PS50110">
    <property type="entry name" value="RESPONSE_REGULATORY"/>
    <property type="match status" value="1"/>
</dbReference>
<keyword evidence="5 12" id="KW-0418">Kinase</keyword>
<dbReference type="InterPro" id="IPR001789">
    <property type="entry name" value="Sig_transdc_resp-reg_receiver"/>
</dbReference>
<protein>
    <recommendedName>
        <fullName evidence="2">histidine kinase</fullName>
        <ecNumber evidence="2">2.7.13.3</ecNumber>
    </recommendedName>
</protein>
<evidence type="ECO:0000259" key="11">
    <source>
        <dbReference type="PROSITE" id="PS50113"/>
    </source>
</evidence>
<feature type="domain" description="Histidine kinase" evidence="8">
    <location>
        <begin position="392"/>
        <end position="610"/>
    </location>
</feature>
<evidence type="ECO:0000256" key="2">
    <source>
        <dbReference type="ARBA" id="ARBA00012438"/>
    </source>
</evidence>
<dbReference type="AlphaFoldDB" id="A0A7W5BBU7"/>
<keyword evidence="3 6" id="KW-0597">Phosphoprotein</keyword>
<feature type="domain" description="PAC" evidence="11">
    <location>
        <begin position="203"/>
        <end position="253"/>
    </location>
</feature>
<dbReference type="PROSITE" id="PS50109">
    <property type="entry name" value="HIS_KIN"/>
    <property type="match status" value="1"/>
</dbReference>
<evidence type="ECO:0000259" key="8">
    <source>
        <dbReference type="PROSITE" id="PS50109"/>
    </source>
</evidence>
<evidence type="ECO:0000256" key="4">
    <source>
        <dbReference type="ARBA" id="ARBA00022679"/>
    </source>
</evidence>
<evidence type="ECO:0000313" key="12">
    <source>
        <dbReference type="EMBL" id="MBB3119950.1"/>
    </source>
</evidence>
<evidence type="ECO:0000256" key="3">
    <source>
        <dbReference type="ARBA" id="ARBA00022553"/>
    </source>
</evidence>
<dbReference type="InterPro" id="IPR011006">
    <property type="entry name" value="CheY-like_superfamily"/>
</dbReference>
<gene>
    <name evidence="12" type="ORF">FHS03_003009</name>
</gene>
<dbReference type="Gene3D" id="3.30.565.10">
    <property type="entry name" value="Histidine kinase-like ATPase, C-terminal domain"/>
    <property type="match status" value="1"/>
</dbReference>
<dbReference type="CDD" id="cd00130">
    <property type="entry name" value="PAS"/>
    <property type="match status" value="3"/>
</dbReference>
<dbReference type="SUPFAM" id="SSF47384">
    <property type="entry name" value="Homodimeric domain of signal transducing histidine kinase"/>
    <property type="match status" value="1"/>
</dbReference>